<evidence type="ECO:0000259" key="2">
    <source>
        <dbReference type="PROSITE" id="PS50173"/>
    </source>
</evidence>
<dbReference type="PANTHER" id="PTHR11076:SF33">
    <property type="entry name" value="DNA POLYMERASE KAPPA"/>
    <property type="match status" value="1"/>
</dbReference>
<feature type="domain" description="UmuC" evidence="2">
    <location>
        <begin position="1"/>
        <end position="182"/>
    </location>
</feature>
<dbReference type="InterPro" id="IPR017961">
    <property type="entry name" value="DNA_pol_Y-fam_little_finger"/>
</dbReference>
<dbReference type="SUPFAM" id="SSF100879">
    <property type="entry name" value="Lesion bypass DNA polymerase (Y-family), little finger domain"/>
    <property type="match status" value="1"/>
</dbReference>
<dbReference type="PANTHER" id="PTHR11076">
    <property type="entry name" value="DNA REPAIR POLYMERASE UMUC / TRANSFERASE FAMILY MEMBER"/>
    <property type="match status" value="1"/>
</dbReference>
<dbReference type="Gene3D" id="3.30.1490.100">
    <property type="entry name" value="DNA polymerase, Y-family, little finger domain"/>
    <property type="match status" value="1"/>
</dbReference>
<dbReference type="InterPro" id="IPR043128">
    <property type="entry name" value="Rev_trsase/Diguanyl_cyclase"/>
</dbReference>
<reference evidence="3 4" key="1">
    <citation type="journal article" date="2016" name="Nat. Commun.">
        <title>Thousands of microbial genomes shed light on interconnected biogeochemical processes in an aquifer system.</title>
        <authorList>
            <person name="Anantharaman K."/>
            <person name="Brown C.T."/>
            <person name="Hug L.A."/>
            <person name="Sharon I."/>
            <person name="Castelle C.J."/>
            <person name="Probst A.J."/>
            <person name="Thomas B.C."/>
            <person name="Singh A."/>
            <person name="Wilkins M.J."/>
            <person name="Karaoz U."/>
            <person name="Brodie E.L."/>
            <person name="Williams K.H."/>
            <person name="Hubbard S.S."/>
            <person name="Banfield J.F."/>
        </authorList>
    </citation>
    <scope>NUCLEOTIDE SEQUENCE [LARGE SCALE GENOMIC DNA]</scope>
</reference>
<accession>A0A1F7F422</accession>
<dbReference type="GO" id="GO:0009432">
    <property type="term" value="P:SOS response"/>
    <property type="evidence" value="ECO:0007669"/>
    <property type="project" value="TreeGrafter"/>
</dbReference>
<dbReference type="Gene3D" id="3.40.1170.60">
    <property type="match status" value="1"/>
</dbReference>
<dbReference type="GO" id="GO:0003684">
    <property type="term" value="F:damaged DNA binding"/>
    <property type="evidence" value="ECO:0007669"/>
    <property type="project" value="InterPro"/>
</dbReference>
<dbReference type="InterPro" id="IPR036775">
    <property type="entry name" value="DNA_pol_Y-fam_lit_finger_sf"/>
</dbReference>
<dbReference type="GO" id="GO:0003887">
    <property type="term" value="F:DNA-directed DNA polymerase activity"/>
    <property type="evidence" value="ECO:0007669"/>
    <property type="project" value="TreeGrafter"/>
</dbReference>
<dbReference type="Pfam" id="PF11799">
    <property type="entry name" value="IMS_C"/>
    <property type="match status" value="1"/>
</dbReference>
<name>A0A1F7F422_UNCRA</name>
<dbReference type="GO" id="GO:0042276">
    <property type="term" value="P:error-prone translesion synthesis"/>
    <property type="evidence" value="ECO:0007669"/>
    <property type="project" value="TreeGrafter"/>
</dbReference>
<protein>
    <recommendedName>
        <fullName evidence="2">UmuC domain-containing protein</fullName>
    </recommendedName>
</protein>
<dbReference type="InterPro" id="IPR043502">
    <property type="entry name" value="DNA/RNA_pol_sf"/>
</dbReference>
<sequence>MPEFPAQVLASWNPGMRKQPFVVVRQSVDSHKSMVISVSPHASHMGVHAGMPVRMVRKRFRNLEIVQENKEQEKSALLELESLLRAYVPEHAVRVHAAGIVVDLSGMDRLHPEGMEAFSRVILDVIIRSLNFTDVRAGLAVSLFVSRLCAKTAGPGEIKVCVPGREQAELLRIPVSYLPGLSVTARNRLLDYNLTTIGHVQKLDFYFLESRFGEEGGRIYHMVRGRDMEPAAQDRKKAVCEVSKTFERNTNDSASIRVSIRYIADELAMRLRVRRSCARSLTCSVRFSDNKTAQRTARLPEPTAAFIRLHDTAQELFNLLYFRRVALSRISLVAGNLEPDNGQTGLFVTREELKMEAAAKAIDRVRKKMGFEAVLNASVIPHATRTI</sequence>
<comment type="caution">
    <text evidence="3">The sequence shown here is derived from an EMBL/GenBank/DDBJ whole genome shotgun (WGS) entry which is preliminary data.</text>
</comment>
<dbReference type="InterPro" id="IPR001126">
    <property type="entry name" value="UmuC"/>
</dbReference>
<dbReference type="InterPro" id="IPR050116">
    <property type="entry name" value="DNA_polymerase-Y"/>
</dbReference>
<comment type="similarity">
    <text evidence="1">Belongs to the DNA polymerase type-Y family.</text>
</comment>
<dbReference type="Proteomes" id="UP000179243">
    <property type="component" value="Unassembled WGS sequence"/>
</dbReference>
<dbReference type="AlphaFoldDB" id="A0A1F7F422"/>
<organism evidence="3 4">
    <name type="scientific">Candidatus Raymondbacteria bacterium RIFOXYD12_FULL_49_13</name>
    <dbReference type="NCBI Taxonomy" id="1817890"/>
    <lineage>
        <taxon>Bacteria</taxon>
        <taxon>Raymondiibacteriota</taxon>
    </lineage>
</organism>
<dbReference type="Gene3D" id="1.10.150.20">
    <property type="entry name" value="5' to 3' exonuclease, C-terminal subdomain"/>
    <property type="match status" value="1"/>
</dbReference>
<evidence type="ECO:0000313" key="3">
    <source>
        <dbReference type="EMBL" id="OGK01399.1"/>
    </source>
</evidence>
<dbReference type="GO" id="GO:0006281">
    <property type="term" value="P:DNA repair"/>
    <property type="evidence" value="ECO:0007669"/>
    <property type="project" value="InterPro"/>
</dbReference>
<dbReference type="PROSITE" id="PS50173">
    <property type="entry name" value="UMUC"/>
    <property type="match status" value="1"/>
</dbReference>
<gene>
    <name evidence="3" type="ORF">A2519_14915</name>
</gene>
<dbReference type="Pfam" id="PF00817">
    <property type="entry name" value="IMS"/>
    <property type="match status" value="1"/>
</dbReference>
<dbReference type="EMBL" id="MFYX01000126">
    <property type="protein sequence ID" value="OGK01399.1"/>
    <property type="molecule type" value="Genomic_DNA"/>
</dbReference>
<proteinExistence type="inferred from homology"/>
<dbReference type="Gene3D" id="3.30.70.270">
    <property type="match status" value="1"/>
</dbReference>
<evidence type="ECO:0000256" key="1">
    <source>
        <dbReference type="ARBA" id="ARBA00010945"/>
    </source>
</evidence>
<dbReference type="GO" id="GO:0005829">
    <property type="term" value="C:cytosol"/>
    <property type="evidence" value="ECO:0007669"/>
    <property type="project" value="TreeGrafter"/>
</dbReference>
<evidence type="ECO:0000313" key="4">
    <source>
        <dbReference type="Proteomes" id="UP000179243"/>
    </source>
</evidence>
<dbReference type="SUPFAM" id="SSF56672">
    <property type="entry name" value="DNA/RNA polymerases"/>
    <property type="match status" value="1"/>
</dbReference>